<evidence type="ECO:0000313" key="4">
    <source>
        <dbReference type="Proteomes" id="UP000019151"/>
    </source>
</evidence>
<geneLocation type="plasmid" evidence="3 4">
    <name>1</name>
</geneLocation>
<keyword evidence="3" id="KW-0614">Plasmid</keyword>
<evidence type="ECO:0000256" key="1">
    <source>
        <dbReference type="SAM" id="MobiDB-lite"/>
    </source>
</evidence>
<feature type="signal peptide" evidence="2">
    <location>
        <begin position="1"/>
        <end position="32"/>
    </location>
</feature>
<feature type="compositionally biased region" description="Gly residues" evidence="1">
    <location>
        <begin position="43"/>
        <end position="55"/>
    </location>
</feature>
<dbReference type="KEGG" id="gba:J421_5377"/>
<keyword evidence="4" id="KW-1185">Reference proteome</keyword>
<evidence type="ECO:0008006" key="5">
    <source>
        <dbReference type="Google" id="ProtNLM"/>
    </source>
</evidence>
<dbReference type="AlphaFoldDB" id="W0RR18"/>
<evidence type="ECO:0000256" key="2">
    <source>
        <dbReference type="SAM" id="SignalP"/>
    </source>
</evidence>
<keyword evidence="2" id="KW-0732">Signal</keyword>
<dbReference type="EMBL" id="CP007129">
    <property type="protein sequence ID" value="AHG92912.1"/>
    <property type="molecule type" value="Genomic_DNA"/>
</dbReference>
<feature type="compositionally biased region" description="Low complexity" evidence="1">
    <location>
        <begin position="31"/>
        <end position="42"/>
    </location>
</feature>
<reference evidence="3 4" key="1">
    <citation type="journal article" date="2014" name="Genome Announc.">
        <title>Genome Sequence and Methylome of Soil Bacterium Gemmatirosa kalamazoonensis KBS708T, a Member of the Rarely Cultivated Gemmatimonadetes Phylum.</title>
        <authorList>
            <person name="Debruyn J.M."/>
            <person name="Radosevich M."/>
            <person name="Wommack K.E."/>
            <person name="Polson S.W."/>
            <person name="Hauser L.J."/>
            <person name="Fawaz M.N."/>
            <person name="Korlach J."/>
            <person name="Tsai Y.C."/>
        </authorList>
    </citation>
    <scope>NUCLEOTIDE SEQUENCE [LARGE SCALE GENOMIC DNA]</scope>
    <source>
        <strain evidence="3 4">KBS708</strain>
        <plasmid evidence="4">Plasmid 1</plasmid>
    </source>
</reference>
<name>W0RR18_9BACT</name>
<evidence type="ECO:0000313" key="3">
    <source>
        <dbReference type="EMBL" id="AHG92912.1"/>
    </source>
</evidence>
<dbReference type="Proteomes" id="UP000019151">
    <property type="component" value="Plasmid 1"/>
</dbReference>
<accession>W0RR18</accession>
<protein>
    <recommendedName>
        <fullName evidence="5">LTXXQ motif family protein</fullName>
    </recommendedName>
</protein>
<feature type="chain" id="PRO_5004795289" description="LTXXQ motif family protein" evidence="2">
    <location>
        <begin position="33"/>
        <end position="146"/>
    </location>
</feature>
<organism evidence="3 4">
    <name type="scientific">Gemmatirosa kalamazoonensis</name>
    <dbReference type="NCBI Taxonomy" id="861299"/>
    <lineage>
        <taxon>Bacteria</taxon>
        <taxon>Pseudomonadati</taxon>
        <taxon>Gemmatimonadota</taxon>
        <taxon>Gemmatimonadia</taxon>
        <taxon>Gemmatimonadales</taxon>
        <taxon>Gemmatimonadaceae</taxon>
        <taxon>Gemmatirosa</taxon>
    </lineage>
</organism>
<sequence>MFNPSVRRAFRAVAQVATATSLVAVLATAAQAQQPVTKDQPPAGGGGGGGRGMGGQRMMAALMDSLNLTAAQRTKVDSINTSFQAKMPAFTPGTPPSDEDRAKRQQLMQERTTAIKAVLTPEQSAKYDELMAAMRNRGGGRPPATR</sequence>
<dbReference type="RefSeq" id="WP_025414228.1">
    <property type="nucleotide sequence ID" value="NZ_CP007129.1"/>
</dbReference>
<feature type="region of interest" description="Disordered" evidence="1">
    <location>
        <begin position="31"/>
        <end position="56"/>
    </location>
</feature>
<feature type="region of interest" description="Disordered" evidence="1">
    <location>
        <begin position="81"/>
        <end position="106"/>
    </location>
</feature>
<gene>
    <name evidence="3" type="ORF">J421_5377</name>
</gene>
<dbReference type="Gene3D" id="1.20.120.1490">
    <property type="match status" value="1"/>
</dbReference>
<proteinExistence type="predicted"/>
<dbReference type="HOGENOM" id="CLU_1774742_0_0_0"/>
<dbReference type="InParanoid" id="W0RR18"/>